<dbReference type="InterPro" id="IPR050471">
    <property type="entry name" value="AB_hydrolase"/>
</dbReference>
<proteinExistence type="predicted"/>
<dbReference type="InterPro" id="IPR029058">
    <property type="entry name" value="AB_hydrolase_fold"/>
</dbReference>
<evidence type="ECO:0000313" key="3">
    <source>
        <dbReference type="Proteomes" id="UP000184774"/>
    </source>
</evidence>
<protein>
    <submittedName>
        <fullName evidence="2">Tropinesterase</fullName>
        <ecNumber evidence="2">3.1.1.10</ecNumber>
    </submittedName>
</protein>
<gene>
    <name evidence="2" type="ORF">VSP9026_00273</name>
</gene>
<evidence type="ECO:0000259" key="1">
    <source>
        <dbReference type="Pfam" id="PF12697"/>
    </source>
</evidence>
<dbReference type="GO" id="GO:0050357">
    <property type="term" value="F:tropinesterase activity"/>
    <property type="evidence" value="ECO:0007669"/>
    <property type="project" value="UniProtKB-EC"/>
</dbReference>
<dbReference type="PANTHER" id="PTHR43433">
    <property type="entry name" value="HYDROLASE, ALPHA/BETA FOLD FAMILY PROTEIN"/>
    <property type="match status" value="1"/>
</dbReference>
<name>A0A1N6LZW3_9VIBR</name>
<feature type="domain" description="AB hydrolase-1" evidence="1">
    <location>
        <begin position="50"/>
        <end position="265"/>
    </location>
</feature>
<reference evidence="2 3" key="1">
    <citation type="submission" date="2016-12" db="EMBL/GenBank/DDBJ databases">
        <authorList>
            <person name="Song W.-J."/>
            <person name="Kurnit D.M."/>
        </authorList>
    </citation>
    <scope>NUCLEOTIDE SEQUENCE [LARGE SCALE GENOMIC DNA]</scope>
    <source>
        <strain evidence="2 3">CECT 9026</strain>
    </source>
</reference>
<dbReference type="Proteomes" id="UP000184774">
    <property type="component" value="Unassembled WGS sequence"/>
</dbReference>
<accession>A0A1N6LZW3</accession>
<dbReference type="SUPFAM" id="SSF53474">
    <property type="entry name" value="alpha/beta-Hydrolases"/>
    <property type="match status" value="1"/>
</dbReference>
<dbReference type="EC" id="3.1.1.10" evidence="2"/>
<sequence length="278" mass="30825">MRFSAFFSVFHTTVASHKGNKMTSHQCSYIEINGAALYYELSGNPNGEPLVMLHGGLGSQHDLLPIHEYVAQDYRLISIDFRGHGKSLLGDLPLSYLQYQQDVQDVLNHLGVERYSIFGFSDGGIVGYRLAAQAPEQVTRLMTLGAHWRLEANDPSIGIFKGLTADFWAARFADDVADYHASNPKPNFPKLVDAVKAVWLDTTASGYPLEQVERIRCPTLIMRGDNDFLFSLDEAVSLKSKIAEAAFANIPMTAHAAHQESPELVGKILKQFLSQPQN</sequence>
<organism evidence="2 3">
    <name type="scientific">Vibrio spartinae</name>
    <dbReference type="NCBI Taxonomy" id="1918945"/>
    <lineage>
        <taxon>Bacteria</taxon>
        <taxon>Pseudomonadati</taxon>
        <taxon>Pseudomonadota</taxon>
        <taxon>Gammaproteobacteria</taxon>
        <taxon>Vibrionales</taxon>
        <taxon>Vibrionaceae</taxon>
        <taxon>Vibrio</taxon>
    </lineage>
</organism>
<evidence type="ECO:0000313" key="2">
    <source>
        <dbReference type="EMBL" id="SIO92656.1"/>
    </source>
</evidence>
<dbReference type="Pfam" id="PF12697">
    <property type="entry name" value="Abhydrolase_6"/>
    <property type="match status" value="1"/>
</dbReference>
<dbReference type="EMBL" id="FSSB01000002">
    <property type="protein sequence ID" value="SIO92656.1"/>
    <property type="molecule type" value="Genomic_DNA"/>
</dbReference>
<keyword evidence="2" id="KW-0378">Hydrolase</keyword>
<dbReference type="InterPro" id="IPR000073">
    <property type="entry name" value="AB_hydrolase_1"/>
</dbReference>
<dbReference type="AlphaFoldDB" id="A0A1N6LZW3"/>
<dbReference type="PANTHER" id="PTHR43433:SF5">
    <property type="entry name" value="AB HYDROLASE-1 DOMAIN-CONTAINING PROTEIN"/>
    <property type="match status" value="1"/>
</dbReference>
<dbReference type="Gene3D" id="3.40.50.1820">
    <property type="entry name" value="alpha/beta hydrolase"/>
    <property type="match status" value="1"/>
</dbReference>